<comment type="caution">
    <text evidence="7">The sequence shown here is derived from an EMBL/GenBank/DDBJ whole genome shotgun (WGS) entry which is preliminary data.</text>
</comment>
<dbReference type="InterPro" id="IPR037518">
    <property type="entry name" value="MPN"/>
</dbReference>
<dbReference type="Pfam" id="PF04002">
    <property type="entry name" value="RadC"/>
    <property type="match status" value="1"/>
</dbReference>
<evidence type="ECO:0000256" key="5">
    <source>
        <dbReference type="ARBA" id="ARBA00023049"/>
    </source>
</evidence>
<sequence length="149" mass="17062">MDMDFKVAEVTLQYKPTCKKQSKVFGSEEAYNILLPTFKEGTIEYREYAKVLYLNQANEVIAYNTISEGGLTETAVDLRIILQGALLTNATQIIFAHNHPTGNLKPSPQDDMLTRELQKACQIMKIRFTDHIIMSVDSYYSYREEGRIL</sequence>
<evidence type="ECO:0000256" key="1">
    <source>
        <dbReference type="ARBA" id="ARBA00022670"/>
    </source>
</evidence>
<keyword evidence="3" id="KW-0378">Hydrolase</keyword>
<organism evidence="7 8">
    <name type="scientific">Prevotella histicola JCM 15637 = DNF00424</name>
    <dbReference type="NCBI Taxonomy" id="1236504"/>
    <lineage>
        <taxon>Bacteria</taxon>
        <taxon>Pseudomonadati</taxon>
        <taxon>Bacteroidota</taxon>
        <taxon>Bacteroidia</taxon>
        <taxon>Bacteroidales</taxon>
        <taxon>Prevotellaceae</taxon>
        <taxon>Prevotella</taxon>
    </lineage>
</organism>
<evidence type="ECO:0000256" key="4">
    <source>
        <dbReference type="ARBA" id="ARBA00022833"/>
    </source>
</evidence>
<keyword evidence="5" id="KW-0482">Metalloprotease</keyword>
<accession>A0AAW3FFQ5</accession>
<evidence type="ECO:0000313" key="8">
    <source>
        <dbReference type="Proteomes" id="UP000029533"/>
    </source>
</evidence>
<name>A0AAW3FFQ5_9BACT</name>
<dbReference type="EMBL" id="JRNJ01000050">
    <property type="protein sequence ID" value="KGF28018.1"/>
    <property type="molecule type" value="Genomic_DNA"/>
</dbReference>
<dbReference type="GO" id="GO:0006508">
    <property type="term" value="P:proteolysis"/>
    <property type="evidence" value="ECO:0007669"/>
    <property type="project" value="UniProtKB-KW"/>
</dbReference>
<dbReference type="AlphaFoldDB" id="A0AAW3FFQ5"/>
<dbReference type="PANTHER" id="PTHR30471">
    <property type="entry name" value="DNA REPAIR PROTEIN RADC"/>
    <property type="match status" value="1"/>
</dbReference>
<evidence type="ECO:0000256" key="3">
    <source>
        <dbReference type="ARBA" id="ARBA00022801"/>
    </source>
</evidence>
<dbReference type="PROSITE" id="PS50249">
    <property type="entry name" value="MPN"/>
    <property type="match status" value="1"/>
</dbReference>
<keyword evidence="4" id="KW-0862">Zinc</keyword>
<dbReference type="RefSeq" id="WP_036869587.1">
    <property type="nucleotide sequence ID" value="NZ_JRNJ01000050.1"/>
</dbReference>
<dbReference type="GO" id="GO:0046872">
    <property type="term" value="F:metal ion binding"/>
    <property type="evidence" value="ECO:0007669"/>
    <property type="project" value="UniProtKB-KW"/>
</dbReference>
<evidence type="ECO:0000259" key="6">
    <source>
        <dbReference type="PROSITE" id="PS50249"/>
    </source>
</evidence>
<reference evidence="7 8" key="1">
    <citation type="submission" date="2014-07" db="EMBL/GenBank/DDBJ databases">
        <authorList>
            <person name="McCorrison J."/>
            <person name="Sanka R."/>
            <person name="Torralba M."/>
            <person name="Gillis M."/>
            <person name="Haft D.H."/>
            <person name="Methe B."/>
            <person name="Sutton G."/>
            <person name="Nelson K.E."/>
        </authorList>
    </citation>
    <scope>NUCLEOTIDE SEQUENCE [LARGE SCALE GENOMIC DNA]</scope>
    <source>
        <strain evidence="7 8">DNF00424</strain>
    </source>
</reference>
<evidence type="ECO:0000313" key="7">
    <source>
        <dbReference type="EMBL" id="KGF28018.1"/>
    </source>
</evidence>
<dbReference type="InterPro" id="IPR025657">
    <property type="entry name" value="RadC_JAB"/>
</dbReference>
<proteinExistence type="predicted"/>
<protein>
    <submittedName>
        <fullName evidence="7">DNA repair protein</fullName>
    </submittedName>
</protein>
<keyword evidence="1" id="KW-0645">Protease</keyword>
<dbReference type="Proteomes" id="UP000029533">
    <property type="component" value="Unassembled WGS sequence"/>
</dbReference>
<dbReference type="PANTHER" id="PTHR30471:SF3">
    <property type="entry name" value="UPF0758 PROTEIN YEES-RELATED"/>
    <property type="match status" value="1"/>
</dbReference>
<gene>
    <name evidence="7" type="ORF">HMPREF2132_04775</name>
</gene>
<dbReference type="CDD" id="cd08071">
    <property type="entry name" value="MPN_DUF2466"/>
    <property type="match status" value="1"/>
</dbReference>
<dbReference type="GO" id="GO:0008237">
    <property type="term" value="F:metallopeptidase activity"/>
    <property type="evidence" value="ECO:0007669"/>
    <property type="project" value="UniProtKB-KW"/>
</dbReference>
<dbReference type="InterPro" id="IPR001405">
    <property type="entry name" value="UPF0758"/>
</dbReference>
<evidence type="ECO:0000256" key="2">
    <source>
        <dbReference type="ARBA" id="ARBA00022723"/>
    </source>
</evidence>
<feature type="domain" description="MPN" evidence="6">
    <location>
        <begin position="23"/>
        <end position="148"/>
    </location>
</feature>
<dbReference type="Gene3D" id="3.40.140.10">
    <property type="entry name" value="Cytidine Deaminase, domain 2"/>
    <property type="match status" value="1"/>
</dbReference>
<keyword evidence="2" id="KW-0479">Metal-binding</keyword>